<dbReference type="AlphaFoldDB" id="W4G2K4"/>
<keyword evidence="4" id="KW-0539">Nucleus</keyword>
<dbReference type="EMBL" id="KI913146">
    <property type="protein sequence ID" value="ETV73915.1"/>
    <property type="molecule type" value="Genomic_DNA"/>
</dbReference>
<dbReference type="OrthoDB" id="435593at2759"/>
<reference evidence="5" key="1">
    <citation type="submission" date="2013-12" db="EMBL/GenBank/DDBJ databases">
        <title>The Genome Sequence of Aphanomyces astaci APO3.</title>
        <authorList>
            <consortium name="The Broad Institute Genomics Platform"/>
            <person name="Russ C."/>
            <person name="Tyler B."/>
            <person name="van West P."/>
            <person name="Dieguez-Uribeondo J."/>
            <person name="Young S.K."/>
            <person name="Zeng Q."/>
            <person name="Gargeya S."/>
            <person name="Fitzgerald M."/>
            <person name="Abouelleil A."/>
            <person name="Alvarado L."/>
            <person name="Chapman S.B."/>
            <person name="Gainer-Dewar J."/>
            <person name="Goldberg J."/>
            <person name="Griggs A."/>
            <person name="Gujja S."/>
            <person name="Hansen M."/>
            <person name="Howarth C."/>
            <person name="Imamovic A."/>
            <person name="Ireland A."/>
            <person name="Larimer J."/>
            <person name="McCowan C."/>
            <person name="Murphy C."/>
            <person name="Pearson M."/>
            <person name="Poon T.W."/>
            <person name="Priest M."/>
            <person name="Roberts A."/>
            <person name="Saif S."/>
            <person name="Shea T."/>
            <person name="Sykes S."/>
            <person name="Wortman J."/>
            <person name="Nusbaum C."/>
            <person name="Birren B."/>
        </authorList>
    </citation>
    <scope>NUCLEOTIDE SEQUENCE [LARGE SCALE GENOMIC DNA]</scope>
    <source>
        <strain evidence="5">APO3</strain>
    </source>
</reference>
<organism evidence="5">
    <name type="scientific">Aphanomyces astaci</name>
    <name type="common">Crayfish plague agent</name>
    <dbReference type="NCBI Taxonomy" id="112090"/>
    <lineage>
        <taxon>Eukaryota</taxon>
        <taxon>Sar</taxon>
        <taxon>Stramenopiles</taxon>
        <taxon>Oomycota</taxon>
        <taxon>Saprolegniomycetes</taxon>
        <taxon>Saprolegniales</taxon>
        <taxon>Verrucalvaceae</taxon>
        <taxon>Aphanomyces</taxon>
    </lineage>
</organism>
<dbReference type="GeneID" id="20813236"/>
<protein>
    <recommendedName>
        <fullName evidence="6">Importin N-terminal domain-containing protein</fullName>
    </recommendedName>
</protein>
<evidence type="ECO:0000256" key="3">
    <source>
        <dbReference type="ARBA" id="ARBA00022448"/>
    </source>
</evidence>
<sequence>MNKYTEVTFELFEDAIRALYGQDGPEQQRLANEYLVHVWNQCKQSWEYGLRVLVRPVVPGQGDPTQTQYFCANMLYGKIRQEWFGLTTGEQEAIQLQVELLIQRIRSGSLSFAPIVLKRICMAMTALSLATDGGCARCVTDCTQHVSSLVDVHVSLELLTSLVDDTDDAYLPPSRKDALVLEITDASAVVFPFVARLFDTQQLSSDVLRLNGLTCLRVWIKAAGFSLAKLYSNMPAVFQALLQALHHPQTAPGPVKEVVVCALILSDALEINEYPPATSKDAATAALLSTLLTCQPTIQYYLLHDAQVAHAITTLISTLGEAELDWLVLGSPDALAFSDLVLTLTSQPRRQIACLTFDVWLGIQDYPVASRHVAFQDAAFRRLLHTLVRQSCASDDDDEPDDDVTAFRLAATDLLVAIHHLLKASFVADMVHLITSSKVATEAAMFALTAVSSELKLRLADDLPTQQMVLHLCTSILFADVTPSVVVVASAFLGNLGPLIHAQWTTHGAADTSLLDATFQYLCFGMTVSVASSAACRAFNILCASCTSILSQRHEIVSTALGSLHASLGHLDKQDRQWVVEGVVRVAAVSAWGRLALEQLLHSIFIRLAVPSSPTPSHVPMELHALGTVLRFLDAPSAAAGGPALTQHVVDLSWPHITRVASAAPSLPLDVVDALCDVFSATLHAMKHTPAFVSSVECWSLLSWIEGHSVTSSAAIPCAIVAVELYSSHLAPSSPIMHVIVAIGHDVMTHCQSVPSPRHIPDLIRAYFELVQRALVFCPSSIVSDAEFPPILHLAIACLMDLNQREALRAVVVFVNHVVAKREAPPLVQFQSIVDTVLTAQLTPLWVAIMTLLTSTGPTTVLPTVSHLAFGLLTAFGNDMHMAAVADAMLSQHHLFESTPLSLSDRRQVLSAWLQYTTNYEERKFTAFVKDFAKVCRKELPVEHLVDHFVALQDK</sequence>
<dbReference type="STRING" id="112090.W4G2K4"/>
<evidence type="ECO:0000256" key="1">
    <source>
        <dbReference type="ARBA" id="ARBA00004123"/>
    </source>
</evidence>
<proteinExistence type="inferred from homology"/>
<comment type="similarity">
    <text evidence="2">Belongs to the importin beta family.</text>
</comment>
<comment type="subcellular location">
    <subcellularLocation>
        <location evidence="1">Nucleus</location>
    </subcellularLocation>
</comment>
<dbReference type="SUPFAM" id="SSF48371">
    <property type="entry name" value="ARM repeat"/>
    <property type="match status" value="1"/>
</dbReference>
<dbReference type="RefSeq" id="XP_009836428.1">
    <property type="nucleotide sequence ID" value="XM_009838126.1"/>
</dbReference>
<dbReference type="InterPro" id="IPR051345">
    <property type="entry name" value="Importin_beta-like_NTR"/>
</dbReference>
<dbReference type="GO" id="GO:0005737">
    <property type="term" value="C:cytoplasm"/>
    <property type="evidence" value="ECO:0007669"/>
    <property type="project" value="TreeGrafter"/>
</dbReference>
<name>W4G2K4_APHAT</name>
<evidence type="ECO:0000256" key="4">
    <source>
        <dbReference type="ARBA" id="ARBA00023242"/>
    </source>
</evidence>
<dbReference type="PANTHER" id="PTHR12363:SF33">
    <property type="entry name" value="IMPORTIN-13"/>
    <property type="match status" value="1"/>
</dbReference>
<dbReference type="GO" id="GO:0006606">
    <property type="term" value="P:protein import into nucleus"/>
    <property type="evidence" value="ECO:0007669"/>
    <property type="project" value="TreeGrafter"/>
</dbReference>
<evidence type="ECO:0000256" key="2">
    <source>
        <dbReference type="ARBA" id="ARBA00007991"/>
    </source>
</evidence>
<evidence type="ECO:0000313" key="5">
    <source>
        <dbReference type="EMBL" id="ETV73915.1"/>
    </source>
</evidence>
<dbReference type="InterPro" id="IPR011989">
    <property type="entry name" value="ARM-like"/>
</dbReference>
<dbReference type="GO" id="GO:0005634">
    <property type="term" value="C:nucleus"/>
    <property type="evidence" value="ECO:0007669"/>
    <property type="project" value="UniProtKB-SubCell"/>
</dbReference>
<keyword evidence="3" id="KW-0813">Transport</keyword>
<dbReference type="VEuPathDB" id="FungiDB:H257_11240"/>
<dbReference type="PANTHER" id="PTHR12363">
    <property type="entry name" value="TRANSPORTIN 3 AND IMPORTIN 13"/>
    <property type="match status" value="1"/>
</dbReference>
<evidence type="ECO:0008006" key="6">
    <source>
        <dbReference type="Google" id="ProtNLM"/>
    </source>
</evidence>
<accession>W4G2K4</accession>
<dbReference type="InterPro" id="IPR016024">
    <property type="entry name" value="ARM-type_fold"/>
</dbReference>
<gene>
    <name evidence="5" type="ORF">H257_11240</name>
</gene>
<dbReference type="Gene3D" id="1.25.10.10">
    <property type="entry name" value="Leucine-rich Repeat Variant"/>
    <property type="match status" value="1"/>
</dbReference>